<organism evidence="2 3">
    <name type="scientific">Lepraria finkii</name>
    <dbReference type="NCBI Taxonomy" id="1340010"/>
    <lineage>
        <taxon>Eukaryota</taxon>
        <taxon>Fungi</taxon>
        <taxon>Dikarya</taxon>
        <taxon>Ascomycota</taxon>
        <taxon>Pezizomycotina</taxon>
        <taxon>Lecanoromycetes</taxon>
        <taxon>OSLEUM clade</taxon>
        <taxon>Lecanoromycetidae</taxon>
        <taxon>Lecanorales</taxon>
        <taxon>Lecanorineae</taxon>
        <taxon>Stereocaulaceae</taxon>
        <taxon>Lepraria</taxon>
    </lineage>
</organism>
<dbReference type="EMBL" id="JBHFEH010000003">
    <property type="protein sequence ID" value="KAL2057907.1"/>
    <property type="molecule type" value="Genomic_DNA"/>
</dbReference>
<protein>
    <submittedName>
        <fullName evidence="2">Uncharacterized protein</fullName>
    </submittedName>
</protein>
<gene>
    <name evidence="2" type="ORF">ABVK25_001524</name>
</gene>
<feature type="compositionally biased region" description="Acidic residues" evidence="1">
    <location>
        <begin position="129"/>
        <end position="138"/>
    </location>
</feature>
<feature type="region of interest" description="Disordered" evidence="1">
    <location>
        <begin position="1"/>
        <end position="42"/>
    </location>
</feature>
<evidence type="ECO:0000256" key="1">
    <source>
        <dbReference type="SAM" id="MobiDB-lite"/>
    </source>
</evidence>
<keyword evidence="3" id="KW-1185">Reference proteome</keyword>
<dbReference type="Proteomes" id="UP001590951">
    <property type="component" value="Unassembled WGS sequence"/>
</dbReference>
<proteinExistence type="predicted"/>
<comment type="caution">
    <text evidence="2">The sequence shown here is derived from an EMBL/GenBank/DDBJ whole genome shotgun (WGS) entry which is preliminary data.</text>
</comment>
<feature type="compositionally biased region" description="Polar residues" evidence="1">
    <location>
        <begin position="70"/>
        <end position="80"/>
    </location>
</feature>
<name>A0ABR4BJB0_9LECA</name>
<evidence type="ECO:0000313" key="3">
    <source>
        <dbReference type="Proteomes" id="UP001590951"/>
    </source>
</evidence>
<evidence type="ECO:0000313" key="2">
    <source>
        <dbReference type="EMBL" id="KAL2057907.1"/>
    </source>
</evidence>
<sequence>MAPQDDDGKKGDDDKKNGDRSKEGEQTKDEPNFLTSCLAFDDPRSALPIYRRRFKKLEAMNTLHELDPRTQAQPTDTPHQPETEVDQGLQVSSLQDDDTTTEPSPTSGAIQNTRVDAASQTDQSLVDSASDDEDEDDDTGRAPSWTSQIMQTGLLALANGFNRISIVSTFHHVEDVPTLAASSVTNISQRTTQDASNHRLSSVEPSVIAHIVGSSVIRVSPYRNNAQSRQTNDGGAEVKKLEFSKQLFIGIDHSKHHLETDLFRPERSEDIFPTHVLSPLALYHKLPTIKIVGMKASYQSNM</sequence>
<feature type="compositionally biased region" description="Basic and acidic residues" evidence="1">
    <location>
        <begin position="1"/>
        <end position="31"/>
    </location>
</feature>
<reference evidence="2 3" key="1">
    <citation type="submission" date="2024-09" db="EMBL/GenBank/DDBJ databases">
        <title>Rethinking Asexuality: The Enigmatic Case of Functional Sexual Genes in Lepraria (Stereocaulaceae).</title>
        <authorList>
            <person name="Doellman M."/>
            <person name="Sun Y."/>
            <person name="Barcenas-Pena A."/>
            <person name="Lumbsch H.T."/>
            <person name="Grewe F."/>
        </authorList>
    </citation>
    <scope>NUCLEOTIDE SEQUENCE [LARGE SCALE GENOMIC DNA]</scope>
    <source>
        <strain evidence="2 3">Grewe 0041</strain>
    </source>
</reference>
<accession>A0ABR4BJB0</accession>
<feature type="region of interest" description="Disordered" evidence="1">
    <location>
        <begin position="61"/>
        <end position="146"/>
    </location>
</feature>
<feature type="compositionally biased region" description="Polar residues" evidence="1">
    <location>
        <begin position="102"/>
        <end position="126"/>
    </location>
</feature>